<evidence type="ECO:0000259" key="3">
    <source>
        <dbReference type="Pfam" id="PF05548"/>
    </source>
</evidence>
<feature type="compositionally biased region" description="Pro residues" evidence="1">
    <location>
        <begin position="256"/>
        <end position="288"/>
    </location>
</feature>
<evidence type="ECO:0000313" key="5">
    <source>
        <dbReference type="Proteomes" id="UP000612055"/>
    </source>
</evidence>
<comment type="caution">
    <text evidence="4">The sequence shown here is derived from an EMBL/GenBank/DDBJ whole genome shotgun (WGS) entry which is preliminary data.</text>
</comment>
<evidence type="ECO:0000313" key="4">
    <source>
        <dbReference type="EMBL" id="KAG2489236.1"/>
    </source>
</evidence>
<feature type="compositionally biased region" description="Low complexity" evidence="1">
    <location>
        <begin position="289"/>
        <end position="299"/>
    </location>
</feature>
<dbReference type="AlphaFoldDB" id="A0A836BU71"/>
<reference evidence="4" key="1">
    <citation type="journal article" date="2020" name="bioRxiv">
        <title>Comparative genomics of Chlamydomonas.</title>
        <authorList>
            <person name="Craig R.J."/>
            <person name="Hasan A.R."/>
            <person name="Ness R.W."/>
            <person name="Keightley P.D."/>
        </authorList>
    </citation>
    <scope>NUCLEOTIDE SEQUENCE</scope>
    <source>
        <strain evidence="4">CCAP 11/70</strain>
    </source>
</reference>
<dbReference type="InterPro" id="IPR008752">
    <property type="entry name" value="Peptidase_M11"/>
</dbReference>
<name>A0A836BU71_9CHLO</name>
<feature type="region of interest" description="Disordered" evidence="1">
    <location>
        <begin position="24"/>
        <end position="45"/>
    </location>
</feature>
<feature type="region of interest" description="Disordered" evidence="1">
    <location>
        <begin position="61"/>
        <end position="89"/>
    </location>
</feature>
<sequence>MALAAPSRCSLAAAVLIAALVVSSAQAPEPDNSGEPLAPAPPFEPETLTVTSSLYYGSAFRWVTNPPPKRRPPPAGSRAKPPPAGVSDEEWAGIEHAPSQAELRIGCPRDDSKPGIEYLPGCNSPTATIAVGDQATQLRDAYGFNNGDTATLKLRETAAGVARRRALHEGRALSGEEAGAVPTAPSFELLDLQVTQEKEQKEIYVGNPIDLRTIVFILDFSQGANSGSSSPGTSTQGQDLQAAKKRRKKPNKGKKQPPPPPSFPPSPFPPPPSPPPPSPPLPSPPPPTGSTSSCGPASSWGPAVKTEDVRAAMRDQARFPNNLNNFYTTCSYGKSFFRDENTYVLGPVPIPCRGFVMKNFTGRPVLPPRPPPKPPSQWANLLPLSRRNDTVDDWWDVSRFCTASEQQAWEREAEKFARLRAATDPKLAAILSYRERRRNIYILPNGLTCQWAGYADVTCTSPTCSVYVKGGVAGLGLQVLAHEAMHNYGLEHAGMGMDEYGDATDVMGNFRQAGSGVLCPNAPNMYRIGWAKPLNPPGTRPNSLTAAGGQYGSLSAGNFTRTANKRQFYLPAFGSRDDNHLMIALGARFAPATAWDANRINFYSDAVRNPKIPYPVYYISYRVRNSTAGGFDSGLTSSQHMKVLIHQYNGTQSERTFGFKSLLMDWGPSFNRKAAWDASGRTWAGRFVQPQRVRDPQTGGFLEVGGGLVVRVVGSPTAAGATVEVCQQYALSEDCGAGVDADCDGLVGDDDPDCA</sequence>
<keyword evidence="5" id="KW-1185">Reference proteome</keyword>
<accession>A0A836BU71</accession>
<feature type="domain" description="Peptidase M11 gametolysin" evidence="3">
    <location>
        <begin position="292"/>
        <end position="652"/>
    </location>
</feature>
<feature type="compositionally biased region" description="Low complexity" evidence="1">
    <location>
        <begin position="226"/>
        <end position="238"/>
    </location>
</feature>
<organism evidence="4 5">
    <name type="scientific">Edaphochlamys debaryana</name>
    <dbReference type="NCBI Taxonomy" id="47281"/>
    <lineage>
        <taxon>Eukaryota</taxon>
        <taxon>Viridiplantae</taxon>
        <taxon>Chlorophyta</taxon>
        <taxon>core chlorophytes</taxon>
        <taxon>Chlorophyceae</taxon>
        <taxon>CS clade</taxon>
        <taxon>Chlamydomonadales</taxon>
        <taxon>Chlamydomonadales incertae sedis</taxon>
        <taxon>Edaphochlamys</taxon>
    </lineage>
</organism>
<feature type="signal peptide" evidence="2">
    <location>
        <begin position="1"/>
        <end position="27"/>
    </location>
</feature>
<dbReference type="Proteomes" id="UP000612055">
    <property type="component" value="Unassembled WGS sequence"/>
</dbReference>
<feature type="chain" id="PRO_5032408742" description="Peptidase M11 gametolysin domain-containing protein" evidence="2">
    <location>
        <begin position="28"/>
        <end position="755"/>
    </location>
</feature>
<protein>
    <recommendedName>
        <fullName evidence="3">Peptidase M11 gametolysin domain-containing protein</fullName>
    </recommendedName>
</protein>
<feature type="region of interest" description="Disordered" evidence="1">
    <location>
        <begin position="224"/>
        <end position="302"/>
    </location>
</feature>
<feature type="compositionally biased region" description="Basic residues" evidence="1">
    <location>
        <begin position="243"/>
        <end position="255"/>
    </location>
</feature>
<dbReference type="EMBL" id="JAEHOE010000075">
    <property type="protein sequence ID" value="KAG2489236.1"/>
    <property type="molecule type" value="Genomic_DNA"/>
</dbReference>
<proteinExistence type="predicted"/>
<evidence type="ECO:0000256" key="2">
    <source>
        <dbReference type="SAM" id="SignalP"/>
    </source>
</evidence>
<evidence type="ECO:0000256" key="1">
    <source>
        <dbReference type="SAM" id="MobiDB-lite"/>
    </source>
</evidence>
<gene>
    <name evidence="4" type="ORF">HYH03_012257</name>
</gene>
<keyword evidence="2" id="KW-0732">Signal</keyword>
<dbReference type="Pfam" id="PF05548">
    <property type="entry name" value="Peptidase_M11"/>
    <property type="match status" value="1"/>
</dbReference>
<dbReference type="OrthoDB" id="550723at2759"/>
<dbReference type="SUPFAM" id="SSF55486">
    <property type="entry name" value="Metalloproteases ('zincins'), catalytic domain"/>
    <property type="match status" value="1"/>
</dbReference>